<evidence type="ECO:0000313" key="3">
    <source>
        <dbReference type="Proteomes" id="UP000054937"/>
    </source>
</evidence>
<keyword evidence="3" id="KW-1185">Reference proteome</keyword>
<name>A0A0V0R6M0_PSEPJ</name>
<evidence type="ECO:0000256" key="1">
    <source>
        <dbReference type="SAM" id="MobiDB-lite"/>
    </source>
</evidence>
<evidence type="ECO:0000313" key="2">
    <source>
        <dbReference type="EMBL" id="KRX10124.1"/>
    </source>
</evidence>
<gene>
    <name evidence="2" type="ORF">PPERSA_08527</name>
</gene>
<dbReference type="AlphaFoldDB" id="A0A0V0R6M0"/>
<reference evidence="2 3" key="1">
    <citation type="journal article" date="2015" name="Sci. Rep.">
        <title>Genome of the facultative scuticociliatosis pathogen Pseudocohnilembus persalinus provides insight into its virulence through horizontal gene transfer.</title>
        <authorList>
            <person name="Xiong J."/>
            <person name="Wang G."/>
            <person name="Cheng J."/>
            <person name="Tian M."/>
            <person name="Pan X."/>
            <person name="Warren A."/>
            <person name="Jiang C."/>
            <person name="Yuan D."/>
            <person name="Miao W."/>
        </authorList>
    </citation>
    <scope>NUCLEOTIDE SEQUENCE [LARGE SCALE GENOMIC DNA]</scope>
    <source>
        <strain evidence="2">36N120E</strain>
    </source>
</reference>
<comment type="caution">
    <text evidence="2">The sequence shown here is derived from an EMBL/GenBank/DDBJ whole genome shotgun (WGS) entry which is preliminary data.</text>
</comment>
<organism evidence="2 3">
    <name type="scientific">Pseudocohnilembus persalinus</name>
    <name type="common">Ciliate</name>
    <dbReference type="NCBI Taxonomy" id="266149"/>
    <lineage>
        <taxon>Eukaryota</taxon>
        <taxon>Sar</taxon>
        <taxon>Alveolata</taxon>
        <taxon>Ciliophora</taxon>
        <taxon>Intramacronucleata</taxon>
        <taxon>Oligohymenophorea</taxon>
        <taxon>Scuticociliatia</taxon>
        <taxon>Philasterida</taxon>
        <taxon>Pseudocohnilembidae</taxon>
        <taxon>Pseudocohnilembus</taxon>
    </lineage>
</organism>
<accession>A0A0V0R6M0</accession>
<dbReference type="EMBL" id="LDAU01000040">
    <property type="protein sequence ID" value="KRX10124.1"/>
    <property type="molecule type" value="Genomic_DNA"/>
</dbReference>
<dbReference type="InParanoid" id="A0A0V0R6M0"/>
<feature type="region of interest" description="Disordered" evidence="1">
    <location>
        <begin position="100"/>
        <end position="125"/>
    </location>
</feature>
<feature type="compositionally biased region" description="Basic residues" evidence="1">
    <location>
        <begin position="116"/>
        <end position="125"/>
    </location>
</feature>
<sequence>MEQYELLEYENQPENQIISTKLTISAKNKKLPPLKNTSILQDQGSIYNRPVSQSHVTQQEIQNMIIKNQQSRYNSINEQLSVKENTQEIINQQNNNQNTEYKKEHQENIISNNHKQINRPKKKGKSIKEMKEMLLNNQQENQDQQDQNKDQQQNQQQQQLNTFSNSNNIDTEENADICYKLQSQQKNDKNENSIFVNQIKNNQNFLSTNGKDQNREKIQFQEQFHSVLANKNKESQSNLKQNVCNQSGLKQVTCFQLTNNKQNNPYDIAVSPNLFSNNKEFLKNFGGNQKKQVETSEFFNGQFQSENNDFNNDEFNNEPFNVYEAQFEINQEIKKQQIQENLCKPGQSRARQRAYSDMTRQKNLLKNRARKTTAGQIQENMQQFAQDLPLSEENETQEQYYKIQPQKSRLYDLKMQNQILINKKLENCLKSVKNAPCHKFGKDYSEYGILTYNTDQDNRIVYKNREQLQNKSNFYKSTIQGNSQSIEQQQYTIHTMQQSVYVNASQRGEPKQYTQNNKYYTNESEVNHMNSINDYQKLGKLSQLQNLSQNTSRLKFYNNNNQSFNQNLNTYNNNNNNSYQNQQKQPKKLPWKISDKLQSLIKRSMYTVEKTLNNILLSDHKLNIQIEQFCGIQVQEFTKEILLFLENFHKPLSKNYRPPFKMNQEIAERVEIVIASSLNYDKEFIARYKEKSQIFKPETLMEIIGGEQRLRKIAYDFPYFLKKYMKLKQKILKLDPQLIEKHCFSFLVILLIKAEENPKNLKQIQDIAKLYNVKDHEFLAAKLAIWQSLKEISAFGDEIKYLIIEKIENIRHLVVHNVDRKAIISSFSLQEAIVYRMHGIYNLKNTLKPGKDNREQLLDLCFEYIFKNLTLKEFCQQLPNFFKVQLRKELIDSTSDSITESIELGLTDIQKLGGQKQQLNDRFQEDVKEYIKERRYILQINENLLKEIQPVQILVDFYGTQAFNFEDMSGFQFLYQIQKEVGECWMEIIDNTNLFKDDLKESIALAFNLKEYIQNLQQLQLEKKNKKMKQIAKRFIRKKE</sequence>
<protein>
    <submittedName>
        <fullName evidence="2">Uncharacterized protein</fullName>
    </submittedName>
</protein>
<dbReference type="Proteomes" id="UP000054937">
    <property type="component" value="Unassembled WGS sequence"/>
</dbReference>
<proteinExistence type="predicted"/>
<feature type="region of interest" description="Disordered" evidence="1">
    <location>
        <begin position="138"/>
        <end position="159"/>
    </location>
</feature>